<protein>
    <recommendedName>
        <fullName evidence="3">Mtf2-like C-terminal domain-containing protein</fullName>
    </recommendedName>
</protein>
<comment type="caution">
    <text evidence="4">The sequence shown here is derived from an EMBL/GenBank/DDBJ whole genome shotgun (WGS) entry which is preliminary data.</text>
</comment>
<reference evidence="4" key="1">
    <citation type="submission" date="2019-07" db="EMBL/GenBank/DDBJ databases">
        <authorList>
            <person name="Palmer J.M."/>
        </authorList>
    </citation>
    <scope>NUCLEOTIDE SEQUENCE</scope>
    <source>
        <strain evidence="4">PC9</strain>
    </source>
</reference>
<dbReference type="Pfam" id="PF19189">
    <property type="entry name" value="Mtf2"/>
    <property type="match status" value="1"/>
</dbReference>
<sequence length="417" mass="47260">MQFRRPWSVTHIVTLILAAHSSSLSNASVIAQADWYTNSHTRPRNCARLRCYSSTGTPSPSTPATGGSGQQNSEGQSPDSRSIFESKNVWDHVFKDINEMPPLLPSAVRNLRSTANKSEHSRHARRQTMTAREINAFDDMFNMIFNAVSEQKLSSKGPNEGPGIGRDAASVGDLFGKLRRHSKRLKWTSEFDELLDRKKEAINLCDNDQQLLEWGMTEVFGESQKYEAAWRESPDLPMQPPTYPHLLALLIKEFRDKYGDPNLALAIFNYAKNLSIASYVFGCSTQAYNELIETRWSSFQDLKGVHDALEEMLVNGVELDSRTRKLVDTVRREIGGQQAGWREVNDVFGKEMWNLMTKIDGLVKAGTPESPDGRLRLDEWKTIGDDDDRGWDFDSWSGSSRHDEPRDRSKSFSSRFS</sequence>
<evidence type="ECO:0000256" key="2">
    <source>
        <dbReference type="SAM" id="SignalP"/>
    </source>
</evidence>
<feature type="signal peptide" evidence="2">
    <location>
        <begin position="1"/>
        <end position="27"/>
    </location>
</feature>
<evidence type="ECO:0000313" key="4">
    <source>
        <dbReference type="EMBL" id="KAF7428550.1"/>
    </source>
</evidence>
<keyword evidence="2" id="KW-0732">Signal</keyword>
<dbReference type="AlphaFoldDB" id="A0A8H6ZRX7"/>
<dbReference type="InterPro" id="IPR043837">
    <property type="entry name" value="Mtf2-like_C"/>
</dbReference>
<proteinExistence type="predicted"/>
<keyword evidence="5" id="KW-1185">Reference proteome</keyword>
<name>A0A8H6ZRX7_PLEOS</name>
<dbReference type="VEuPathDB" id="FungiDB:PC9H_007774"/>
<feature type="chain" id="PRO_5035003312" description="Mtf2-like C-terminal domain-containing protein" evidence="2">
    <location>
        <begin position="28"/>
        <end position="417"/>
    </location>
</feature>
<dbReference type="PANTHER" id="PTHR39468">
    <property type="entry name" value="CHROMOSOME 7, WHOLE GENOME SHOTGUN SEQUENCE"/>
    <property type="match status" value="1"/>
</dbReference>
<feature type="domain" description="Mtf2-like C-terminal" evidence="3">
    <location>
        <begin position="192"/>
        <end position="358"/>
    </location>
</feature>
<feature type="region of interest" description="Disordered" evidence="1">
    <location>
        <begin position="374"/>
        <end position="417"/>
    </location>
</feature>
<dbReference type="GeneID" id="59377592"/>
<evidence type="ECO:0000256" key="1">
    <source>
        <dbReference type="SAM" id="MobiDB-lite"/>
    </source>
</evidence>
<accession>A0A8H6ZRX7</accession>
<feature type="compositionally biased region" description="Basic and acidic residues" evidence="1">
    <location>
        <begin position="374"/>
        <end position="384"/>
    </location>
</feature>
<evidence type="ECO:0000259" key="3">
    <source>
        <dbReference type="Pfam" id="PF19189"/>
    </source>
</evidence>
<feature type="compositionally biased region" description="Basic and acidic residues" evidence="1">
    <location>
        <begin position="400"/>
        <end position="410"/>
    </location>
</feature>
<dbReference type="InterPro" id="IPR040009">
    <property type="entry name" value="Mtf2/C5D6.12-like"/>
</dbReference>
<dbReference type="EMBL" id="JACETU010000005">
    <property type="protein sequence ID" value="KAF7428550.1"/>
    <property type="molecule type" value="Genomic_DNA"/>
</dbReference>
<dbReference type="GO" id="GO:0005739">
    <property type="term" value="C:mitochondrion"/>
    <property type="evidence" value="ECO:0007669"/>
    <property type="project" value="InterPro"/>
</dbReference>
<dbReference type="RefSeq" id="XP_036630922.1">
    <property type="nucleotide sequence ID" value="XM_036777302.1"/>
</dbReference>
<feature type="region of interest" description="Disordered" evidence="1">
    <location>
        <begin position="50"/>
        <end position="82"/>
    </location>
</feature>
<dbReference type="OrthoDB" id="2444174at2759"/>
<feature type="compositionally biased region" description="Low complexity" evidence="1">
    <location>
        <begin position="53"/>
        <end position="77"/>
    </location>
</feature>
<dbReference type="Proteomes" id="UP000623687">
    <property type="component" value="Unassembled WGS sequence"/>
</dbReference>
<gene>
    <name evidence="4" type="ORF">PC9H_007774</name>
</gene>
<evidence type="ECO:0000313" key="5">
    <source>
        <dbReference type="Proteomes" id="UP000623687"/>
    </source>
</evidence>
<organism evidence="4 5">
    <name type="scientific">Pleurotus ostreatus</name>
    <name type="common">Oyster mushroom</name>
    <name type="synonym">White-rot fungus</name>
    <dbReference type="NCBI Taxonomy" id="5322"/>
    <lineage>
        <taxon>Eukaryota</taxon>
        <taxon>Fungi</taxon>
        <taxon>Dikarya</taxon>
        <taxon>Basidiomycota</taxon>
        <taxon>Agaricomycotina</taxon>
        <taxon>Agaricomycetes</taxon>
        <taxon>Agaricomycetidae</taxon>
        <taxon>Agaricales</taxon>
        <taxon>Pleurotineae</taxon>
        <taxon>Pleurotaceae</taxon>
        <taxon>Pleurotus</taxon>
    </lineage>
</organism>
<dbReference type="PANTHER" id="PTHR39468:SF1">
    <property type="entry name" value="MTF2-LIKE C-TERMINAL DOMAIN-CONTAINING PROTEIN"/>
    <property type="match status" value="1"/>
</dbReference>